<gene>
    <name evidence="1" type="ORF">GCM10007874_04770</name>
</gene>
<evidence type="ECO:0000313" key="1">
    <source>
        <dbReference type="EMBL" id="GLS17462.1"/>
    </source>
</evidence>
<dbReference type="Proteomes" id="UP001156882">
    <property type="component" value="Unassembled WGS sequence"/>
</dbReference>
<reference evidence="2" key="1">
    <citation type="journal article" date="2019" name="Int. J. Syst. Evol. Microbiol.">
        <title>The Global Catalogue of Microorganisms (GCM) 10K type strain sequencing project: providing services to taxonomists for standard genome sequencing and annotation.</title>
        <authorList>
            <consortium name="The Broad Institute Genomics Platform"/>
            <consortium name="The Broad Institute Genome Sequencing Center for Infectious Disease"/>
            <person name="Wu L."/>
            <person name="Ma J."/>
        </authorList>
    </citation>
    <scope>NUCLEOTIDE SEQUENCE [LARGE SCALE GENOMIC DNA]</scope>
    <source>
        <strain evidence="2">NBRC 101365</strain>
    </source>
</reference>
<proteinExistence type="predicted"/>
<dbReference type="EMBL" id="BSPC01000005">
    <property type="protein sequence ID" value="GLS17462.1"/>
    <property type="molecule type" value="Genomic_DNA"/>
</dbReference>
<comment type="caution">
    <text evidence="1">The sequence shown here is derived from an EMBL/GenBank/DDBJ whole genome shotgun (WGS) entry which is preliminary data.</text>
</comment>
<accession>A0ABQ6CAP9</accession>
<sequence>MGIALGIDDGDAEMLRVDAGKLGNIGRDIAAVGTRGHLLGDLFHDLVKLGQGEVSGEDEATMQEGCRGRLLRRGVGLCPGLSWERGRPVRSWKRIALGLRKSGRDVRAPGN</sequence>
<keyword evidence="2" id="KW-1185">Reference proteome</keyword>
<protein>
    <submittedName>
        <fullName evidence="1">Uncharacterized protein</fullName>
    </submittedName>
</protein>
<evidence type="ECO:0000313" key="2">
    <source>
        <dbReference type="Proteomes" id="UP001156882"/>
    </source>
</evidence>
<organism evidence="1 2">
    <name type="scientific">Labrys miyagiensis</name>
    <dbReference type="NCBI Taxonomy" id="346912"/>
    <lineage>
        <taxon>Bacteria</taxon>
        <taxon>Pseudomonadati</taxon>
        <taxon>Pseudomonadota</taxon>
        <taxon>Alphaproteobacteria</taxon>
        <taxon>Hyphomicrobiales</taxon>
        <taxon>Xanthobacteraceae</taxon>
        <taxon>Labrys</taxon>
    </lineage>
</organism>
<name>A0ABQ6CAP9_9HYPH</name>